<feature type="non-terminal residue" evidence="2">
    <location>
        <position position="1"/>
    </location>
</feature>
<protein>
    <recommendedName>
        <fullName evidence="1">Mutator-like transposase domain-containing protein</fullName>
    </recommendedName>
</protein>
<organism evidence="2 3">
    <name type="scientific">Microctonus aethiopoides</name>
    <dbReference type="NCBI Taxonomy" id="144406"/>
    <lineage>
        <taxon>Eukaryota</taxon>
        <taxon>Metazoa</taxon>
        <taxon>Ecdysozoa</taxon>
        <taxon>Arthropoda</taxon>
        <taxon>Hexapoda</taxon>
        <taxon>Insecta</taxon>
        <taxon>Pterygota</taxon>
        <taxon>Neoptera</taxon>
        <taxon>Endopterygota</taxon>
        <taxon>Hymenoptera</taxon>
        <taxon>Apocrita</taxon>
        <taxon>Ichneumonoidea</taxon>
        <taxon>Braconidae</taxon>
        <taxon>Euphorinae</taxon>
        <taxon>Microctonus</taxon>
    </lineage>
</organism>
<dbReference type="InterPro" id="IPR049012">
    <property type="entry name" value="Mutator_transp_dom"/>
</dbReference>
<keyword evidence="3" id="KW-1185">Reference proteome</keyword>
<feature type="domain" description="Mutator-like transposase" evidence="1">
    <location>
        <begin position="46"/>
        <end position="184"/>
    </location>
</feature>
<gene>
    <name evidence="2" type="ORF">PV328_012064</name>
</gene>
<reference evidence="2" key="1">
    <citation type="journal article" date="2023" name="bioRxiv">
        <title>Scaffold-level genome assemblies of two parasitoid biocontrol wasps reveal the parthenogenesis mechanism and an associated novel virus.</title>
        <authorList>
            <person name="Inwood S."/>
            <person name="Skelly J."/>
            <person name="Guhlin J."/>
            <person name="Harrop T."/>
            <person name="Goldson S."/>
            <person name="Dearden P."/>
        </authorList>
    </citation>
    <scope>NUCLEOTIDE SEQUENCE</scope>
    <source>
        <strain evidence="2">Irish</strain>
        <tissue evidence="2">Whole body</tissue>
    </source>
</reference>
<evidence type="ECO:0000259" key="1">
    <source>
        <dbReference type="Pfam" id="PF20700"/>
    </source>
</evidence>
<dbReference type="Pfam" id="PF20700">
    <property type="entry name" value="Mutator"/>
    <property type="match status" value="1"/>
</dbReference>
<proteinExistence type="predicted"/>
<dbReference type="EMBL" id="JAQQBS010000404">
    <property type="protein sequence ID" value="KAK0169426.1"/>
    <property type="molecule type" value="Genomic_DNA"/>
</dbReference>
<comment type="caution">
    <text evidence="2">The sequence shown here is derived from an EMBL/GenBank/DDBJ whole genome shotgun (WGS) entry which is preliminary data.</text>
</comment>
<dbReference type="Proteomes" id="UP001168990">
    <property type="component" value="Unassembled WGS sequence"/>
</dbReference>
<reference evidence="2" key="2">
    <citation type="submission" date="2023-03" db="EMBL/GenBank/DDBJ databases">
        <authorList>
            <person name="Inwood S.N."/>
            <person name="Skelly J.G."/>
            <person name="Guhlin J."/>
            <person name="Harrop T.W.R."/>
            <person name="Goldson S.G."/>
            <person name="Dearden P.K."/>
        </authorList>
    </citation>
    <scope>NUCLEOTIDE SEQUENCE</scope>
    <source>
        <strain evidence="2">Irish</strain>
        <tissue evidence="2">Whole body</tissue>
    </source>
</reference>
<sequence length="191" mass="21051">MSKVVRYKGKFSKQKVIDKRLKAITAMCKAKKLTENQKNINNVSIGKRIVEIDELGKNLTCDACQKDILLKNIIGETRLGLNSIFSIKCHNCSSLTNVRTGKKHTSKNGVSCSDINTKVVLGALHAGVGCTCLNKILACLNVPTISTKLFKKYEREVGPAIEEAAKNSCKRAAEEERALVIENVEELCEQL</sequence>
<evidence type="ECO:0000313" key="2">
    <source>
        <dbReference type="EMBL" id="KAK0169426.1"/>
    </source>
</evidence>
<dbReference type="AlphaFoldDB" id="A0AA39FHC5"/>
<accession>A0AA39FHC5</accession>
<name>A0AA39FHC5_9HYME</name>
<evidence type="ECO:0000313" key="3">
    <source>
        <dbReference type="Proteomes" id="UP001168990"/>
    </source>
</evidence>